<evidence type="ECO:0000256" key="2">
    <source>
        <dbReference type="ARBA" id="ARBA00023125"/>
    </source>
</evidence>
<dbReference type="PROSITE" id="PS51118">
    <property type="entry name" value="HTH_HXLR"/>
    <property type="match status" value="1"/>
</dbReference>
<evidence type="ECO:0000313" key="6">
    <source>
        <dbReference type="Proteomes" id="UP001212170"/>
    </source>
</evidence>
<dbReference type="RefSeq" id="WP_271334116.1">
    <property type="nucleotide sequence ID" value="NZ_JAMZNK010000002.1"/>
</dbReference>
<evidence type="ECO:0000256" key="1">
    <source>
        <dbReference type="ARBA" id="ARBA00023015"/>
    </source>
</evidence>
<dbReference type="InterPro" id="IPR036390">
    <property type="entry name" value="WH_DNA-bd_sf"/>
</dbReference>
<dbReference type="InterPro" id="IPR002577">
    <property type="entry name" value="HTH_HxlR"/>
</dbReference>
<sequence length="116" mass="13337">MTTENKLEKENECPAEGLLKLLSGKWKPQIFLLAVSGPLRFNGLLRDIKGANKQSIAVALRELEDFEILDKNIIKLKPLHIEYNLSEKGKSLIPVFRQLEFFSEQQNIKCETQTEH</sequence>
<proteinExistence type="predicted"/>
<evidence type="ECO:0000313" key="5">
    <source>
        <dbReference type="EMBL" id="MDA6068238.1"/>
    </source>
</evidence>
<reference evidence="5 6" key="1">
    <citation type="journal article" date="2023" name="Chemosphere">
        <title>Whole genome analysis of Flavobacterium aziz-sancarii sp. nov., isolated from Ardley Island (Antarctica), revealed a rich resistome and bioremediation potential.</title>
        <authorList>
            <person name="Otur C."/>
            <person name="Okay S."/>
            <person name="Kurt-Kizildogan A."/>
        </authorList>
    </citation>
    <scope>NUCLEOTIDE SEQUENCE [LARGE SCALE GENOMIC DNA]</scope>
    <source>
        <strain evidence="5 6">AC</strain>
    </source>
</reference>
<organism evidence="5 6">
    <name type="scientific">Flavobacterium azizsancarii</name>
    <dbReference type="NCBI Taxonomy" id="2961580"/>
    <lineage>
        <taxon>Bacteria</taxon>
        <taxon>Pseudomonadati</taxon>
        <taxon>Bacteroidota</taxon>
        <taxon>Flavobacteriia</taxon>
        <taxon>Flavobacteriales</taxon>
        <taxon>Flavobacteriaceae</taxon>
        <taxon>Flavobacterium</taxon>
    </lineage>
</organism>
<feature type="domain" description="HTH hxlR-type" evidence="4">
    <location>
        <begin position="13"/>
        <end position="111"/>
    </location>
</feature>
<dbReference type="Proteomes" id="UP001212170">
    <property type="component" value="Unassembled WGS sequence"/>
</dbReference>
<gene>
    <name evidence="5" type="ORF">NJT12_01275</name>
</gene>
<protein>
    <submittedName>
        <fullName evidence="5">Helix-turn-helix transcriptional regulator</fullName>
    </submittedName>
</protein>
<dbReference type="EMBL" id="JAMZNK010000002">
    <property type="protein sequence ID" value="MDA6068238.1"/>
    <property type="molecule type" value="Genomic_DNA"/>
</dbReference>
<name>A0ABT4W6P0_9FLAO</name>
<keyword evidence="6" id="KW-1185">Reference proteome</keyword>
<dbReference type="PANTHER" id="PTHR33204">
    <property type="entry name" value="TRANSCRIPTIONAL REGULATOR, MARR FAMILY"/>
    <property type="match status" value="1"/>
</dbReference>
<comment type="caution">
    <text evidence="5">The sequence shown here is derived from an EMBL/GenBank/DDBJ whole genome shotgun (WGS) entry which is preliminary data.</text>
</comment>
<dbReference type="InterPro" id="IPR036388">
    <property type="entry name" value="WH-like_DNA-bd_sf"/>
</dbReference>
<dbReference type="SUPFAM" id="SSF46785">
    <property type="entry name" value="Winged helix' DNA-binding domain"/>
    <property type="match status" value="1"/>
</dbReference>
<keyword evidence="1" id="KW-0805">Transcription regulation</keyword>
<evidence type="ECO:0000256" key="3">
    <source>
        <dbReference type="ARBA" id="ARBA00023163"/>
    </source>
</evidence>
<keyword evidence="3" id="KW-0804">Transcription</keyword>
<dbReference type="Pfam" id="PF01638">
    <property type="entry name" value="HxlR"/>
    <property type="match status" value="1"/>
</dbReference>
<evidence type="ECO:0000259" key="4">
    <source>
        <dbReference type="PROSITE" id="PS51118"/>
    </source>
</evidence>
<dbReference type="Gene3D" id="1.10.10.10">
    <property type="entry name" value="Winged helix-like DNA-binding domain superfamily/Winged helix DNA-binding domain"/>
    <property type="match status" value="1"/>
</dbReference>
<accession>A0ABT4W6P0</accession>
<keyword evidence="2" id="KW-0238">DNA-binding</keyword>